<evidence type="ECO:0000259" key="1">
    <source>
        <dbReference type="PROSITE" id="PS51154"/>
    </source>
</evidence>
<dbReference type="Gene3D" id="3.40.220.10">
    <property type="entry name" value="Leucine Aminopeptidase, subunit E, domain 1"/>
    <property type="match status" value="1"/>
</dbReference>
<dbReference type="NCBIfam" id="NF001664">
    <property type="entry name" value="PRK00431.1-6"/>
    <property type="match status" value="1"/>
</dbReference>
<evidence type="ECO:0000313" key="2">
    <source>
        <dbReference type="EMBL" id="MBN7824154.1"/>
    </source>
</evidence>
<dbReference type="InterPro" id="IPR043472">
    <property type="entry name" value="Macro_dom-like"/>
</dbReference>
<dbReference type="Pfam" id="PF01661">
    <property type="entry name" value="Macro"/>
    <property type="match status" value="1"/>
</dbReference>
<sequence length="172" mass="18088">MNAKITVLKGDITELAVDAIVNAANQSLQGGGGVDGAIHRAAGPKLLAYCRKLGGCDIGQAKLTPGFNLPSAHVIHTVGPVWQGGSHKEADLLADCYRHSLALAAAHDLKSIAFPAISCGAYGYPLQEACQIAVQTVTTEIGKYPDIRKVIFCAFDDKTQQALLDALDNPLH</sequence>
<dbReference type="AlphaFoldDB" id="A0A939DKD9"/>
<reference evidence="2" key="1">
    <citation type="submission" date="2021-03" db="EMBL/GenBank/DDBJ databases">
        <title>novel species isolated from a fishpond in China.</title>
        <authorList>
            <person name="Lu H."/>
            <person name="Cai Z."/>
        </authorList>
    </citation>
    <scope>NUCLEOTIDE SEQUENCE</scope>
    <source>
        <strain evidence="2">JCM 30855</strain>
    </source>
</reference>
<dbReference type="SMART" id="SM00506">
    <property type="entry name" value="A1pp"/>
    <property type="match status" value="1"/>
</dbReference>
<keyword evidence="3" id="KW-1185">Reference proteome</keyword>
<accession>A0A939DKD9</accession>
<organism evidence="2 3">
    <name type="scientific">Bowmanella dokdonensis</name>
    <dbReference type="NCBI Taxonomy" id="751969"/>
    <lineage>
        <taxon>Bacteria</taxon>
        <taxon>Pseudomonadati</taxon>
        <taxon>Pseudomonadota</taxon>
        <taxon>Gammaproteobacteria</taxon>
        <taxon>Alteromonadales</taxon>
        <taxon>Alteromonadaceae</taxon>
        <taxon>Bowmanella</taxon>
    </lineage>
</organism>
<dbReference type="GO" id="GO:0061463">
    <property type="term" value="F:O-acetyl-ADP-ribose deacetylase activity"/>
    <property type="evidence" value="ECO:0007669"/>
    <property type="project" value="TreeGrafter"/>
</dbReference>
<evidence type="ECO:0000313" key="3">
    <source>
        <dbReference type="Proteomes" id="UP000664654"/>
    </source>
</evidence>
<dbReference type="Proteomes" id="UP000664654">
    <property type="component" value="Unassembled WGS sequence"/>
</dbReference>
<dbReference type="PROSITE" id="PS51154">
    <property type="entry name" value="MACRO"/>
    <property type="match status" value="1"/>
</dbReference>
<dbReference type="SUPFAM" id="SSF52949">
    <property type="entry name" value="Macro domain-like"/>
    <property type="match status" value="1"/>
</dbReference>
<gene>
    <name evidence="2" type="ORF">J0A66_02840</name>
</gene>
<comment type="caution">
    <text evidence="2">The sequence shown here is derived from an EMBL/GenBank/DDBJ whole genome shotgun (WGS) entry which is preliminary data.</text>
</comment>
<dbReference type="PANTHER" id="PTHR11106:SF27">
    <property type="entry name" value="MACRO DOMAIN-CONTAINING PROTEIN"/>
    <property type="match status" value="1"/>
</dbReference>
<feature type="domain" description="Macro" evidence="1">
    <location>
        <begin position="1"/>
        <end position="171"/>
    </location>
</feature>
<dbReference type="EMBL" id="JAFKCV010000001">
    <property type="protein sequence ID" value="MBN7824154.1"/>
    <property type="molecule type" value="Genomic_DNA"/>
</dbReference>
<dbReference type="RefSeq" id="WP_206572243.1">
    <property type="nucleotide sequence ID" value="NZ_JAFKCV010000001.1"/>
</dbReference>
<protein>
    <submittedName>
        <fullName evidence="2">O-acetyl-ADP-ribose deacetylase</fullName>
    </submittedName>
</protein>
<dbReference type="CDD" id="cd02908">
    <property type="entry name" value="Macro_OAADPr_deacetylase"/>
    <property type="match status" value="1"/>
</dbReference>
<name>A0A939DKD9_9ALTE</name>
<dbReference type="PANTHER" id="PTHR11106">
    <property type="entry name" value="GANGLIOSIDE INDUCED DIFFERENTIATION ASSOCIATED PROTEIN 2-RELATED"/>
    <property type="match status" value="1"/>
</dbReference>
<dbReference type="InterPro" id="IPR002589">
    <property type="entry name" value="Macro_dom"/>
</dbReference>
<proteinExistence type="predicted"/>